<keyword evidence="2" id="KW-0472">Membrane</keyword>
<feature type="compositionally biased region" description="Basic and acidic residues" evidence="1">
    <location>
        <begin position="1252"/>
        <end position="1264"/>
    </location>
</feature>
<feature type="region of interest" description="Disordered" evidence="1">
    <location>
        <begin position="1329"/>
        <end position="1356"/>
    </location>
</feature>
<feature type="region of interest" description="Disordered" evidence="1">
    <location>
        <begin position="1"/>
        <end position="21"/>
    </location>
</feature>
<keyword evidence="2" id="KW-0812">Transmembrane</keyword>
<feature type="compositionally biased region" description="Acidic residues" evidence="1">
    <location>
        <begin position="1535"/>
        <end position="1559"/>
    </location>
</feature>
<feature type="compositionally biased region" description="Basic and acidic residues" evidence="1">
    <location>
        <begin position="1329"/>
        <end position="1339"/>
    </location>
</feature>
<feature type="compositionally biased region" description="Acidic residues" evidence="1">
    <location>
        <begin position="1340"/>
        <end position="1356"/>
    </location>
</feature>
<feature type="region of interest" description="Disordered" evidence="1">
    <location>
        <begin position="355"/>
        <end position="377"/>
    </location>
</feature>
<feature type="compositionally biased region" description="Acidic residues" evidence="1">
    <location>
        <begin position="1293"/>
        <end position="1310"/>
    </location>
</feature>
<reference evidence="3" key="1">
    <citation type="journal article" date="2014" name="Genome Biol. Evol.">
        <title>Pangenome evidence for extensive interdomain horizontal transfer affecting lineage core and shell genes in uncultured planktonic thaumarchaeota and euryarchaeota.</title>
        <authorList>
            <person name="Deschamps P."/>
            <person name="Zivanovic Y."/>
            <person name="Moreira D."/>
            <person name="Rodriguez-Valera F."/>
            <person name="Lopez-Garcia P."/>
        </authorList>
    </citation>
    <scope>NUCLEOTIDE SEQUENCE</scope>
</reference>
<feature type="transmembrane region" description="Helical" evidence="2">
    <location>
        <begin position="27"/>
        <end position="44"/>
    </location>
</feature>
<feature type="region of interest" description="Disordered" evidence="1">
    <location>
        <begin position="1462"/>
        <end position="1588"/>
    </location>
</feature>
<evidence type="ECO:0000256" key="2">
    <source>
        <dbReference type="SAM" id="Phobius"/>
    </source>
</evidence>
<dbReference type="SUPFAM" id="SSF103647">
    <property type="entry name" value="TSP type-3 repeat"/>
    <property type="match status" value="2"/>
</dbReference>
<dbReference type="InterPro" id="IPR028974">
    <property type="entry name" value="TSP_type-3_rpt"/>
</dbReference>
<name>A0A075HGA9_9EURY</name>
<feature type="transmembrane region" description="Helical" evidence="2">
    <location>
        <begin position="1637"/>
        <end position="1656"/>
    </location>
</feature>
<keyword evidence="2" id="KW-1133">Transmembrane helix</keyword>
<dbReference type="GO" id="GO:0005509">
    <property type="term" value="F:calcium ion binding"/>
    <property type="evidence" value="ECO:0007669"/>
    <property type="project" value="InterPro"/>
</dbReference>
<feature type="region of interest" description="Disordered" evidence="1">
    <location>
        <begin position="1245"/>
        <end position="1313"/>
    </location>
</feature>
<dbReference type="Gene3D" id="4.10.1080.10">
    <property type="entry name" value="TSP type-3 repeat"/>
    <property type="match status" value="3"/>
</dbReference>
<feature type="compositionally biased region" description="Acidic residues" evidence="1">
    <location>
        <begin position="1494"/>
        <end position="1511"/>
    </location>
</feature>
<feature type="compositionally biased region" description="Acidic residues" evidence="1">
    <location>
        <begin position="1568"/>
        <end position="1588"/>
    </location>
</feature>
<dbReference type="PANTHER" id="PTHR10199">
    <property type="entry name" value="THROMBOSPONDIN"/>
    <property type="match status" value="1"/>
</dbReference>
<evidence type="ECO:0000256" key="1">
    <source>
        <dbReference type="SAM" id="MobiDB-lite"/>
    </source>
</evidence>
<feature type="compositionally biased region" description="Acidic residues" evidence="1">
    <location>
        <begin position="1265"/>
        <end position="1279"/>
    </location>
</feature>
<feature type="compositionally biased region" description="Polar residues" evidence="1">
    <location>
        <begin position="365"/>
        <end position="377"/>
    </location>
</feature>
<protein>
    <submittedName>
        <fullName evidence="3">Putative NADP-dependent oxidoreductase</fullName>
    </submittedName>
</protein>
<organism evidence="3">
    <name type="scientific">uncultured marine group II/III euryarchaeote KM3_62_D04</name>
    <dbReference type="NCBI Taxonomy" id="1456473"/>
    <lineage>
        <taxon>Archaea</taxon>
        <taxon>Methanobacteriati</taxon>
        <taxon>Methanobacteriota</taxon>
        <taxon>environmental samples</taxon>
    </lineage>
</organism>
<evidence type="ECO:0000313" key="3">
    <source>
        <dbReference type="EMBL" id="AIF13437.1"/>
    </source>
</evidence>
<sequence length="1722" mass="186596">MVRQPAQDRYNPPIRHDRNESTRKKQLTLFLAFVMVASLFAPSMSTDLSFLEPVESRHDTANNTLNDSATQTLMSNLNTSNPVEITGVMDDLSRVHLVWVENGSQPLLQYALIATNGIDTVLISNTLVGANNSTAVSSPSLVIDSERRAHIVWAITDIEILYVLLDPSLDDRDGDAGDIANMTLVSYTVADGTGVRNDPDIAIDSYDGAHVVWVDTFDPQGLYFGTSLIYYTMLTYDSSGNFDVQINNSIITPALGFKGNPAVSMGANNTVIVVWEDTRGSLIEYVGLIDSSGSMTTEWEDMCAVFYGGNLTSGDYFQGVKPLLEQASITVLETLYALSGQMSYAGSHKNCEDGYITGGSGSEGPRNTSLGQNPSDTTGGIRSLEWVMYNNSSLYIPTDWSHNSEMWGPGSTWACLSWRDNSGMTPGNPATAADHQWNPNATKLVIPVADEGPYGGSGNGHQAQNADDYQSISEAHDACVSAGIIPIAVAGTLSYGPNSPWGNDTHVRSHMMDLVQCAGNTTGIQERTCDDSAVNTTDAGGDMFLYPTDNMANFEGDFESGYFTNGWGVSGTSYNTWHVEAANNGNVYSQANLCDIGGTTGNPSFYSVSCNYTHPAGETVDLTVTVDNWASEFSMDIVLPDGTVASFNSSSVYNYYNAVLVSFTGAGNYTIYLNDSYGDGGTSVSADYSYVSSSNPPSTPISGVYSARSGDISDNDSTNLEFTGLMSNGTVSFAYNVSSEANFDFLTFSIDGIQVAQWSGSQSGNFSTPVSLGQHTLKWTYVKDSSVSVGSDAVWIDDVIIPLANYTEEMQALVQSIIAMTTATGSTETFLTVLNPYSLLNNPRSTWQPGDPATSIDPETGQYVEDIGPSLDYVWQDDGSGWGTIGHFVLVNDTRLTNGHGWSSSPDVNVDDDGNIHVVWVDGRSTIPSKVGPSQLHYMQIDLDRAGVLDGEADGLDISQVAVVSDSAVIGSDMTWGSNPRVDFDNDGSIHITWFESTPNTEDENSRVELRWTRILSPQLVDGEMPLGRTLEQAYGIINTRVITTSNDNLMGVFGTGLDTSSQPIVNFDWPNRDIIWTTPDCSDDSSSADKWDVCMWSENVYNMAIELAPGQSDEITLQPGESTNVEMILRGIKVPGGSDIVITEASGAPDDWFIDAGFSKSYQSTTTLIEGTTSDLDLFLRAPSLQHVNEDQSFQLIVTVTSSTMDEATTSKTLAVNLVNEADWNDDDGDGVLDYEDDCQFGDTGWTSEVDTDHDSDGCRDATEDLNDDNDAYPDEYDSCPSGYMGEHVDLDGDGCDDLHEDPDNDGDGVENHLDLCPNGAQYWGDFAEDHDGDGCRDADEDDNDDNDPYLDSEDDCPQGVVWWTSSLFDHDSDGCHDLQEDDDDDNDEILDVDDQCPVGMTLWFSEPASDYDSDGCHDVAEDMDIDNDGVLDETDLCPRGMLGWTSTPLNDWDSDGCHDDFEDNDDDGDGLSDWSDDCIRSSTSPQSHVDADGDGCDDATEDDDLDNDGIESAYDNCEGDPSSDWISTLASDFDSDGCEDSIDPDDDGDGVLDEDDNCPTSISVESDYDRDGCDDETEDWDDDGDGVPDASDSCPLGLINWDSSSGNDIDGDGCMDSLEDDYVSGKVLHTLRSNAFMMLAIGSLTVLMLAGMVLSTRRGRGRMVFSDQTWAVDESMSSESQNSQMHIASPETKFQQLSDVGYSPEAARAILESEDKMRNR</sequence>
<dbReference type="EMBL" id="KF900973">
    <property type="protein sequence ID" value="AIF13437.1"/>
    <property type="molecule type" value="Genomic_DNA"/>
</dbReference>
<proteinExistence type="predicted"/>
<accession>A0A075HGA9</accession>
<dbReference type="PANTHER" id="PTHR10199:SF119">
    <property type="entry name" value="RE20510P"/>
    <property type="match status" value="1"/>
</dbReference>
<feature type="compositionally biased region" description="Acidic residues" evidence="1">
    <location>
        <begin position="1462"/>
        <end position="1478"/>
    </location>
</feature>